<protein>
    <submittedName>
        <fullName evidence="9">Biopolymer transporter ExbD</fullName>
    </submittedName>
</protein>
<dbReference type="AlphaFoldDB" id="A0AAI8CJK9"/>
<reference evidence="10" key="1">
    <citation type="submission" date="2016-03" db="EMBL/GenBank/DDBJ databases">
        <title>Flavobacterium columnare strain B185, complete genome.</title>
        <authorList>
            <person name="Sundberg L.-R."/>
            <person name="Papponen P."/>
            <person name="Laanto E."/>
        </authorList>
    </citation>
    <scope>NUCLEOTIDE SEQUENCE [LARGE SCALE GENOMIC DNA]</scope>
    <source>
        <strain evidence="10">B185</strain>
    </source>
</reference>
<evidence type="ECO:0000256" key="2">
    <source>
        <dbReference type="ARBA" id="ARBA00005811"/>
    </source>
</evidence>
<keyword evidence="6 8" id="KW-0472">Membrane</keyword>
<keyword evidence="7" id="KW-0653">Protein transport</keyword>
<evidence type="ECO:0000256" key="6">
    <source>
        <dbReference type="ARBA" id="ARBA00023136"/>
    </source>
</evidence>
<dbReference type="PANTHER" id="PTHR30558">
    <property type="entry name" value="EXBD MEMBRANE COMPONENT OF PMF-DRIVEN MACROMOLECULE IMPORT SYSTEM"/>
    <property type="match status" value="1"/>
</dbReference>
<dbReference type="Pfam" id="PF02472">
    <property type="entry name" value="ExbD"/>
    <property type="match status" value="1"/>
</dbReference>
<dbReference type="Proteomes" id="UP000304840">
    <property type="component" value="Chromosome"/>
</dbReference>
<proteinExistence type="inferred from homology"/>
<reference evidence="9 10" key="2">
    <citation type="submission" date="2019-05" db="EMBL/GenBank/DDBJ databases">
        <authorList>
            <person name="Ravantti J.J."/>
        </authorList>
    </citation>
    <scope>NUCLEOTIDE SEQUENCE [LARGE SCALE GENOMIC DNA]</scope>
    <source>
        <strain evidence="9 10">B185</strain>
    </source>
</reference>
<name>A0AAI8CJK9_9FLAO</name>
<dbReference type="RefSeq" id="WP_138425250.1">
    <property type="nucleotide sequence ID" value="NZ_CP010992.1"/>
</dbReference>
<evidence type="ECO:0000256" key="5">
    <source>
        <dbReference type="ARBA" id="ARBA00022989"/>
    </source>
</evidence>
<evidence type="ECO:0000313" key="10">
    <source>
        <dbReference type="Proteomes" id="UP000304840"/>
    </source>
</evidence>
<sequence>MSETRNSFGRNPITRKCQNRNPRVDLTAMVSISFLLIVFFMLTSFLSRPNGLSLGMPSKRKCIYDRCPTTAYNRECTILLKEDAIILYQGLLESPLEKPKRFSYKNNGLAKEVMCKNTLIQKQSGNSKKGLILLVKSSKQSNYGNLVHVLDQLTIAKTAIYNVMDITPAEELFLKDK</sequence>
<accession>A0AAI8CJK9</accession>
<dbReference type="GO" id="GO:0022857">
    <property type="term" value="F:transmembrane transporter activity"/>
    <property type="evidence" value="ECO:0007669"/>
    <property type="project" value="InterPro"/>
</dbReference>
<organism evidence="9 10">
    <name type="scientific">Flavobacterium columnare</name>
    <dbReference type="NCBI Taxonomy" id="996"/>
    <lineage>
        <taxon>Bacteria</taxon>
        <taxon>Pseudomonadati</taxon>
        <taxon>Bacteroidota</taxon>
        <taxon>Flavobacteriia</taxon>
        <taxon>Flavobacteriales</taxon>
        <taxon>Flavobacteriaceae</taxon>
        <taxon>Flavobacterium</taxon>
    </lineage>
</organism>
<keyword evidence="3" id="KW-1003">Cell membrane</keyword>
<evidence type="ECO:0000256" key="3">
    <source>
        <dbReference type="ARBA" id="ARBA00022475"/>
    </source>
</evidence>
<keyword evidence="7" id="KW-0813">Transport</keyword>
<dbReference type="PANTHER" id="PTHR30558:SF3">
    <property type="entry name" value="BIOPOLYMER TRANSPORT PROTEIN EXBD-RELATED"/>
    <property type="match status" value="1"/>
</dbReference>
<dbReference type="EMBL" id="CP010992">
    <property type="protein sequence ID" value="AMO21449.2"/>
    <property type="molecule type" value="Genomic_DNA"/>
</dbReference>
<evidence type="ECO:0000313" key="9">
    <source>
        <dbReference type="EMBL" id="AMO21449.2"/>
    </source>
</evidence>
<evidence type="ECO:0000256" key="8">
    <source>
        <dbReference type="SAM" id="Phobius"/>
    </source>
</evidence>
<keyword evidence="5 8" id="KW-1133">Transmembrane helix</keyword>
<comment type="subcellular location">
    <subcellularLocation>
        <location evidence="1">Cell membrane</location>
        <topology evidence="1">Single-pass membrane protein</topology>
    </subcellularLocation>
    <subcellularLocation>
        <location evidence="7">Cell membrane</location>
        <topology evidence="7">Single-pass type II membrane protein</topology>
    </subcellularLocation>
</comment>
<evidence type="ECO:0000256" key="4">
    <source>
        <dbReference type="ARBA" id="ARBA00022692"/>
    </source>
</evidence>
<dbReference type="GO" id="GO:0015031">
    <property type="term" value="P:protein transport"/>
    <property type="evidence" value="ECO:0007669"/>
    <property type="project" value="UniProtKB-KW"/>
</dbReference>
<dbReference type="GO" id="GO:0005886">
    <property type="term" value="C:plasma membrane"/>
    <property type="evidence" value="ECO:0007669"/>
    <property type="project" value="UniProtKB-SubCell"/>
</dbReference>
<evidence type="ECO:0000256" key="1">
    <source>
        <dbReference type="ARBA" id="ARBA00004162"/>
    </source>
</evidence>
<comment type="similarity">
    <text evidence="2 7">Belongs to the ExbD/TolR family.</text>
</comment>
<gene>
    <name evidence="9" type="ORF">UN65_07155</name>
</gene>
<feature type="transmembrane region" description="Helical" evidence="8">
    <location>
        <begin position="26"/>
        <end position="46"/>
    </location>
</feature>
<dbReference type="InterPro" id="IPR003400">
    <property type="entry name" value="ExbD"/>
</dbReference>
<evidence type="ECO:0000256" key="7">
    <source>
        <dbReference type="RuleBase" id="RU003879"/>
    </source>
</evidence>
<keyword evidence="4 7" id="KW-0812">Transmembrane</keyword>